<dbReference type="GO" id="GO:0003676">
    <property type="term" value="F:nucleic acid binding"/>
    <property type="evidence" value="ECO:0007669"/>
    <property type="project" value="InterPro"/>
</dbReference>
<organism evidence="2 3">
    <name type="scientific">Acanthopleuribacter pedis</name>
    <dbReference type="NCBI Taxonomy" id="442870"/>
    <lineage>
        <taxon>Bacteria</taxon>
        <taxon>Pseudomonadati</taxon>
        <taxon>Acidobacteriota</taxon>
        <taxon>Holophagae</taxon>
        <taxon>Acanthopleuribacterales</taxon>
        <taxon>Acanthopleuribacteraceae</taxon>
        <taxon>Acanthopleuribacter</taxon>
    </lineage>
</organism>
<dbReference type="InterPro" id="IPR050900">
    <property type="entry name" value="Transposase_IS3/IS150/IS904"/>
</dbReference>
<dbReference type="InterPro" id="IPR001584">
    <property type="entry name" value="Integrase_cat-core"/>
</dbReference>
<dbReference type="InterPro" id="IPR036397">
    <property type="entry name" value="RNaseH_sf"/>
</dbReference>
<dbReference type="PANTHER" id="PTHR46889:SF4">
    <property type="entry name" value="TRANSPOSASE INSO FOR INSERTION SEQUENCE ELEMENT IS911B-RELATED"/>
    <property type="match status" value="1"/>
</dbReference>
<dbReference type="Pfam" id="PF13333">
    <property type="entry name" value="rve_2"/>
    <property type="match status" value="1"/>
</dbReference>
<dbReference type="SUPFAM" id="SSF46689">
    <property type="entry name" value="Homeodomain-like"/>
    <property type="match status" value="1"/>
</dbReference>
<dbReference type="NCBIfam" id="NF033516">
    <property type="entry name" value="transpos_IS3"/>
    <property type="match status" value="1"/>
</dbReference>
<dbReference type="PANTHER" id="PTHR46889">
    <property type="entry name" value="TRANSPOSASE INSF FOR INSERTION SEQUENCE IS3B-RELATED"/>
    <property type="match status" value="1"/>
</dbReference>
<reference evidence="2" key="1">
    <citation type="submission" date="2021-03" db="EMBL/GenBank/DDBJ databases">
        <authorList>
            <person name="Wang G."/>
        </authorList>
    </citation>
    <scope>NUCLEOTIDE SEQUENCE</scope>
    <source>
        <strain evidence="2">KCTC 12899</strain>
    </source>
</reference>
<sequence>MEPDKRDSLVDFVIYLVALTGVTFKKILHDLRLHPAKFYDWKKRYGKVNEHNRLVPRDHWLEPEEVRAVVAFFHEHPDVGYRRLTYMMLDTEVVAVSPSTTYNVLKRAGLMGRREPVKSSKGKGFDHPEAPHQHWHIDITYLNIAGTFYYMCSVLDGFSRAIIHWEIREKMKAQDVEIILQRAKEAAPEARPRIISDNGPQFVARDFKEFVRISGMTHVRTSPYYPQSNGKQERFHKTLKAECIRPKTPLSLSEARTTVAAFVQEYNTKRLHSAIGYITPADKLAGRAARIFARRERLLTEARQRRKEKRAARQAA</sequence>
<dbReference type="InterPro" id="IPR009057">
    <property type="entry name" value="Homeodomain-like_sf"/>
</dbReference>
<proteinExistence type="predicted"/>
<dbReference type="Proteomes" id="UP000664417">
    <property type="component" value="Unassembled WGS sequence"/>
</dbReference>
<dbReference type="GO" id="GO:0015074">
    <property type="term" value="P:DNA integration"/>
    <property type="evidence" value="ECO:0007669"/>
    <property type="project" value="InterPro"/>
</dbReference>
<dbReference type="Pfam" id="PF00665">
    <property type="entry name" value="rve"/>
    <property type="match status" value="1"/>
</dbReference>
<dbReference type="InterPro" id="IPR012337">
    <property type="entry name" value="RNaseH-like_sf"/>
</dbReference>
<dbReference type="Gene3D" id="3.30.420.10">
    <property type="entry name" value="Ribonuclease H-like superfamily/Ribonuclease H"/>
    <property type="match status" value="1"/>
</dbReference>
<evidence type="ECO:0000313" key="2">
    <source>
        <dbReference type="EMBL" id="MBO1322428.1"/>
    </source>
</evidence>
<dbReference type="InterPro" id="IPR048020">
    <property type="entry name" value="Transpos_IS3"/>
</dbReference>
<dbReference type="AlphaFoldDB" id="A0A8J7U5D2"/>
<protein>
    <submittedName>
        <fullName evidence="2">IS3 family transposase</fullName>
    </submittedName>
</protein>
<gene>
    <name evidence="2" type="ORF">J3U88_28400</name>
</gene>
<comment type="caution">
    <text evidence="2">The sequence shown here is derived from an EMBL/GenBank/DDBJ whole genome shotgun (WGS) entry which is preliminary data.</text>
</comment>
<dbReference type="PROSITE" id="PS50994">
    <property type="entry name" value="INTEGRASE"/>
    <property type="match status" value="1"/>
</dbReference>
<evidence type="ECO:0000259" key="1">
    <source>
        <dbReference type="PROSITE" id="PS50994"/>
    </source>
</evidence>
<feature type="domain" description="Integrase catalytic" evidence="1">
    <location>
        <begin position="127"/>
        <end position="288"/>
    </location>
</feature>
<name>A0A8J7U5D2_9BACT</name>
<evidence type="ECO:0000313" key="3">
    <source>
        <dbReference type="Proteomes" id="UP000664417"/>
    </source>
</evidence>
<keyword evidence="3" id="KW-1185">Reference proteome</keyword>
<dbReference type="EMBL" id="JAFREP010000036">
    <property type="protein sequence ID" value="MBO1322428.1"/>
    <property type="molecule type" value="Genomic_DNA"/>
</dbReference>
<dbReference type="SUPFAM" id="SSF53098">
    <property type="entry name" value="Ribonuclease H-like"/>
    <property type="match status" value="1"/>
</dbReference>
<dbReference type="RefSeq" id="WP_207862401.1">
    <property type="nucleotide sequence ID" value="NZ_JAFREP010000036.1"/>
</dbReference>
<accession>A0A8J7U5D2</accession>